<reference evidence="2" key="3">
    <citation type="submission" date="2025-08" db="UniProtKB">
        <authorList>
            <consortium name="Ensembl"/>
        </authorList>
    </citation>
    <scope>IDENTIFICATION</scope>
    <source>
        <strain evidence="2">JP 163 A</strain>
    </source>
</reference>
<dbReference type="GeneTree" id="ENSGT00940000165984"/>
<dbReference type="SUPFAM" id="SSF64268">
    <property type="entry name" value="PX domain"/>
    <property type="match status" value="1"/>
</dbReference>
<keyword evidence="3" id="KW-1185">Reference proteome</keyword>
<dbReference type="InterPro" id="IPR036871">
    <property type="entry name" value="PX_dom_sf"/>
</dbReference>
<dbReference type="AlphaFoldDB" id="A0A3B5PYV5"/>
<organism evidence="2 3">
    <name type="scientific">Xiphophorus maculatus</name>
    <name type="common">Southern platyfish</name>
    <name type="synonym">Platypoecilus maculatus</name>
    <dbReference type="NCBI Taxonomy" id="8083"/>
    <lineage>
        <taxon>Eukaryota</taxon>
        <taxon>Metazoa</taxon>
        <taxon>Chordata</taxon>
        <taxon>Craniata</taxon>
        <taxon>Vertebrata</taxon>
        <taxon>Euteleostomi</taxon>
        <taxon>Actinopterygii</taxon>
        <taxon>Neopterygii</taxon>
        <taxon>Teleostei</taxon>
        <taxon>Neoteleostei</taxon>
        <taxon>Acanthomorphata</taxon>
        <taxon>Ovalentaria</taxon>
        <taxon>Atherinomorphae</taxon>
        <taxon>Cyprinodontiformes</taxon>
        <taxon>Poeciliidae</taxon>
        <taxon>Poeciliinae</taxon>
        <taxon>Xiphophorus</taxon>
    </lineage>
</organism>
<dbReference type="InterPro" id="IPR001683">
    <property type="entry name" value="PX_dom"/>
</dbReference>
<evidence type="ECO:0000313" key="3">
    <source>
        <dbReference type="Proteomes" id="UP000002852"/>
    </source>
</evidence>
<reference evidence="3" key="1">
    <citation type="submission" date="2012-01" db="EMBL/GenBank/DDBJ databases">
        <authorList>
            <person name="Walter R."/>
            <person name="Schartl M."/>
            <person name="Warren W."/>
        </authorList>
    </citation>
    <scope>NUCLEOTIDE SEQUENCE [LARGE SCALE GENOMIC DNA]</scope>
    <source>
        <strain evidence="3">JP 163 A</strain>
    </source>
</reference>
<accession>A0A3B5PYV5</accession>
<name>A0A3B5PYV5_XIPMA</name>
<protein>
    <submittedName>
        <fullName evidence="2">Si:dkey-28n18.9</fullName>
    </submittedName>
</protein>
<evidence type="ECO:0000313" key="2">
    <source>
        <dbReference type="Ensembl" id="ENSXMAP00000023757.1"/>
    </source>
</evidence>
<dbReference type="Proteomes" id="UP000002852">
    <property type="component" value="Unassembled WGS sequence"/>
</dbReference>
<dbReference type="Ensembl" id="ENSXMAT00000040076.1">
    <property type="protein sequence ID" value="ENSXMAP00000023757.1"/>
    <property type="gene ID" value="ENSXMAG00000022403.1"/>
</dbReference>
<dbReference type="GO" id="GO:0035091">
    <property type="term" value="F:phosphatidylinositol binding"/>
    <property type="evidence" value="ECO:0007669"/>
    <property type="project" value="InterPro"/>
</dbReference>
<reference evidence="3" key="2">
    <citation type="journal article" date="2013" name="Nat. Genet.">
        <title>The genome of the platyfish, Xiphophorus maculatus, provides insights into evolutionary adaptation and several complex traits.</title>
        <authorList>
            <person name="Schartl M."/>
            <person name="Walter R.B."/>
            <person name="Shen Y."/>
            <person name="Garcia T."/>
            <person name="Catchen J."/>
            <person name="Amores A."/>
            <person name="Braasch I."/>
            <person name="Chalopin D."/>
            <person name="Volff J.N."/>
            <person name="Lesch K.P."/>
            <person name="Bisazza A."/>
            <person name="Minx P."/>
            <person name="Hillier L."/>
            <person name="Wilson R.K."/>
            <person name="Fuerstenberg S."/>
            <person name="Boore J."/>
            <person name="Searle S."/>
            <person name="Postlethwait J.H."/>
            <person name="Warren W.C."/>
        </authorList>
    </citation>
    <scope>NUCLEOTIDE SEQUENCE [LARGE SCALE GENOMIC DNA]</scope>
    <source>
        <strain evidence="3">JP 163 A</strain>
    </source>
</reference>
<proteinExistence type="predicted"/>
<dbReference type="Pfam" id="PF00787">
    <property type="entry name" value="PX"/>
    <property type="match status" value="1"/>
</dbReference>
<evidence type="ECO:0000259" key="1">
    <source>
        <dbReference type="Pfam" id="PF00787"/>
    </source>
</evidence>
<dbReference type="PANTHER" id="PTHR45850:SF2">
    <property type="entry name" value="SORTING NEXIN-5-LIKE"/>
    <property type="match status" value="1"/>
</dbReference>
<dbReference type="PANTHER" id="PTHR45850">
    <property type="entry name" value="SORTING NEXIN FAMILY MEMBER"/>
    <property type="match status" value="1"/>
</dbReference>
<feature type="domain" description="PX" evidence="1">
    <location>
        <begin position="13"/>
        <end position="99"/>
    </location>
</feature>
<dbReference type="Gene3D" id="3.30.1520.10">
    <property type="entry name" value="Phox-like domain"/>
    <property type="match status" value="1"/>
</dbReference>
<reference evidence="2" key="4">
    <citation type="submission" date="2025-09" db="UniProtKB">
        <authorList>
            <consortium name="Ensembl"/>
        </authorList>
    </citation>
    <scope>IDENTIFICATION</scope>
    <source>
        <strain evidence="2">JP 163 A</strain>
    </source>
</reference>
<sequence>MTCGLWCRFKLSGTGEYHVDRTYDDFEWLLQHLFAQEDVPGIQGVIVNAFYFHSFYVYSWKSQTLRWQPYCKALETFLRQVAAHSILSKNKAVEVFLTSTEPPGRQKVRRNIFNRLSQAVEEMRKEGHKVLASSLNTLSACRVCVKLSEVFDSIKKNMMSIAVNDMNTLGLGLDLDSRYQEAEKEMLFRRTCKLVELENARKNAEKAKPVKKNADYYDIRKYIFTLYVLQIVHLSQDRKGMVQKSLTQWCEQQLQTAKEGADVFNQHLQAFKAMA</sequence>